<accession>A0ABR1ITX6</accession>
<reference evidence="5 6" key="1">
    <citation type="submission" date="2024-01" db="EMBL/GenBank/DDBJ databases">
        <title>A draft genome for the cacao thread blight pathogen Marasmiellus scandens.</title>
        <authorList>
            <person name="Baruah I.K."/>
            <person name="Leung J."/>
            <person name="Bukari Y."/>
            <person name="Amoako-Attah I."/>
            <person name="Meinhardt L.W."/>
            <person name="Bailey B.A."/>
            <person name="Cohen S.P."/>
        </authorList>
    </citation>
    <scope>NUCLEOTIDE SEQUENCE [LARGE SCALE GENOMIC DNA]</scope>
    <source>
        <strain evidence="5 6">GH-19</strain>
    </source>
</reference>
<evidence type="ECO:0000256" key="3">
    <source>
        <dbReference type="ARBA" id="ARBA00022525"/>
    </source>
</evidence>
<evidence type="ECO:0000313" key="6">
    <source>
        <dbReference type="Proteomes" id="UP001498398"/>
    </source>
</evidence>
<sequence>MIKEGEPNDLKEINTDKLSLFKVSIPDEDNLAQKLEDAVKASKHLRLTTELTEIFPDKPPQQTIHIAVKLPDDALNTELGKSKHPSFERWRSKRLQSELPTTAELASFVDRPLSEEARIHISAAHMQALVTNIGEDLRTSDDVKLLFRLSDSEAPLDKIFVAVAGSPPAQGTENAFISFWDRNVWEILELLLPDGRSNRNSSQHTAARSLHPDYAFLLRSLCPFRGEEKA</sequence>
<gene>
    <name evidence="5" type="ORF">VKT23_016904</name>
</gene>
<evidence type="ECO:0000256" key="1">
    <source>
        <dbReference type="ARBA" id="ARBA00004340"/>
    </source>
</evidence>
<comment type="subcellular location">
    <subcellularLocation>
        <location evidence="1">Host cell</location>
    </subcellularLocation>
    <subcellularLocation>
        <location evidence="2">Secreted</location>
    </subcellularLocation>
</comment>
<dbReference type="InterPro" id="IPR045379">
    <property type="entry name" value="Crinkler_N"/>
</dbReference>
<protein>
    <recommendedName>
        <fullName evidence="4">Crinkler effector protein N-terminal domain-containing protein</fullName>
    </recommendedName>
</protein>
<keyword evidence="3" id="KW-0964">Secreted</keyword>
<organism evidence="5 6">
    <name type="scientific">Marasmiellus scandens</name>
    <dbReference type="NCBI Taxonomy" id="2682957"/>
    <lineage>
        <taxon>Eukaryota</taxon>
        <taxon>Fungi</taxon>
        <taxon>Dikarya</taxon>
        <taxon>Basidiomycota</taxon>
        <taxon>Agaricomycotina</taxon>
        <taxon>Agaricomycetes</taxon>
        <taxon>Agaricomycetidae</taxon>
        <taxon>Agaricales</taxon>
        <taxon>Marasmiineae</taxon>
        <taxon>Omphalotaceae</taxon>
        <taxon>Marasmiellus</taxon>
    </lineage>
</organism>
<evidence type="ECO:0000259" key="4">
    <source>
        <dbReference type="Pfam" id="PF20147"/>
    </source>
</evidence>
<dbReference type="EMBL" id="JBANRG010000066">
    <property type="protein sequence ID" value="KAK7440826.1"/>
    <property type="molecule type" value="Genomic_DNA"/>
</dbReference>
<dbReference type="Pfam" id="PF20147">
    <property type="entry name" value="Crinkler"/>
    <property type="match status" value="1"/>
</dbReference>
<keyword evidence="6" id="KW-1185">Reference proteome</keyword>
<name>A0ABR1ITX6_9AGAR</name>
<comment type="caution">
    <text evidence="5">The sequence shown here is derived from an EMBL/GenBank/DDBJ whole genome shotgun (WGS) entry which is preliminary data.</text>
</comment>
<proteinExistence type="predicted"/>
<evidence type="ECO:0000313" key="5">
    <source>
        <dbReference type="EMBL" id="KAK7440826.1"/>
    </source>
</evidence>
<feature type="domain" description="Crinkler effector protein N-terminal" evidence="4">
    <location>
        <begin position="2"/>
        <end position="69"/>
    </location>
</feature>
<evidence type="ECO:0000256" key="2">
    <source>
        <dbReference type="ARBA" id="ARBA00004613"/>
    </source>
</evidence>
<dbReference type="Proteomes" id="UP001498398">
    <property type="component" value="Unassembled WGS sequence"/>
</dbReference>